<sequence>MMVFSWIPIPRCATRPWLRCAQGSAGQGCQTLSGILQPR</sequence>
<dbReference type="AlphaFoldDB" id="A0A0E9ULK6"/>
<reference evidence="1" key="1">
    <citation type="submission" date="2014-11" db="EMBL/GenBank/DDBJ databases">
        <authorList>
            <person name="Amaro Gonzalez C."/>
        </authorList>
    </citation>
    <scope>NUCLEOTIDE SEQUENCE</scope>
</reference>
<protein>
    <submittedName>
        <fullName evidence="1">Uncharacterized protein</fullName>
    </submittedName>
</protein>
<name>A0A0E9ULK6_ANGAN</name>
<dbReference type="EMBL" id="GBXM01041890">
    <property type="protein sequence ID" value="JAH66687.1"/>
    <property type="molecule type" value="Transcribed_RNA"/>
</dbReference>
<accession>A0A0E9ULK6</accession>
<reference evidence="1" key="2">
    <citation type="journal article" date="2015" name="Fish Shellfish Immunol.">
        <title>Early steps in the European eel (Anguilla anguilla)-Vibrio vulnificus interaction in the gills: Role of the RtxA13 toxin.</title>
        <authorList>
            <person name="Callol A."/>
            <person name="Pajuelo D."/>
            <person name="Ebbesson L."/>
            <person name="Teles M."/>
            <person name="MacKenzie S."/>
            <person name="Amaro C."/>
        </authorList>
    </citation>
    <scope>NUCLEOTIDE SEQUENCE</scope>
</reference>
<evidence type="ECO:0000313" key="1">
    <source>
        <dbReference type="EMBL" id="JAH66687.1"/>
    </source>
</evidence>
<proteinExistence type="predicted"/>
<organism evidence="1">
    <name type="scientific">Anguilla anguilla</name>
    <name type="common">European freshwater eel</name>
    <name type="synonym">Muraena anguilla</name>
    <dbReference type="NCBI Taxonomy" id="7936"/>
    <lineage>
        <taxon>Eukaryota</taxon>
        <taxon>Metazoa</taxon>
        <taxon>Chordata</taxon>
        <taxon>Craniata</taxon>
        <taxon>Vertebrata</taxon>
        <taxon>Euteleostomi</taxon>
        <taxon>Actinopterygii</taxon>
        <taxon>Neopterygii</taxon>
        <taxon>Teleostei</taxon>
        <taxon>Anguilliformes</taxon>
        <taxon>Anguillidae</taxon>
        <taxon>Anguilla</taxon>
    </lineage>
</organism>